<gene>
    <name evidence="1" type="ORF">HB904_09585</name>
</gene>
<proteinExistence type="predicted"/>
<dbReference type="EMBL" id="JAARSH010000005">
    <property type="protein sequence ID" value="MBC1616439.1"/>
    <property type="molecule type" value="Genomic_DNA"/>
</dbReference>
<dbReference type="Proteomes" id="UP000574104">
    <property type="component" value="Unassembled WGS sequence"/>
</dbReference>
<evidence type="ECO:0000313" key="2">
    <source>
        <dbReference type="Proteomes" id="UP000574104"/>
    </source>
</evidence>
<comment type="caution">
    <text evidence="1">The sequence shown here is derived from an EMBL/GenBank/DDBJ whole genome shotgun (WGS) entry which is preliminary data.</text>
</comment>
<accession>A0A842AET0</accession>
<dbReference type="RefSeq" id="WP_185434417.1">
    <property type="nucleotide sequence ID" value="NZ_JAARSH010000005.1"/>
</dbReference>
<reference evidence="1 2" key="1">
    <citation type="submission" date="2020-03" db="EMBL/GenBank/DDBJ databases">
        <title>Soil Listeria distribution.</title>
        <authorList>
            <person name="Liao J."/>
            <person name="Wiedmann M."/>
        </authorList>
    </citation>
    <scope>NUCLEOTIDE SEQUENCE [LARGE SCALE GENOMIC DNA]</scope>
    <source>
        <strain evidence="1 2">FSL L7-1299</strain>
    </source>
</reference>
<sequence length="280" mass="32378">MSELVHPIDQFLKKRDSNRSRMSELSGIPTSTLLNAVKRDTSVLNLRVNLLWALQVYFEPKKTLNDVLEELLAYEYQNEIGDDEMGSSNQEGRTRTRLKLDGTKLRDAYAINTAGVIKLKTMFRKLMQVRKFEKKDEFISLIIQYHAAVGMEVPVQFARMDDRRTFEEYTAVFMMGLTGGNEKLEEINSEYKAYVNNAKKDGSFLVDLGDYDLYQLNENEIVKVLHENIKGWKTKKSKKTQTSYLSEKELATIRDLIEQYHDASDSDEAFSIQQSIEDIL</sequence>
<organism evidence="1 2">
    <name type="scientific">Listeria booriae</name>
    <dbReference type="NCBI Taxonomy" id="1552123"/>
    <lineage>
        <taxon>Bacteria</taxon>
        <taxon>Bacillati</taxon>
        <taxon>Bacillota</taxon>
        <taxon>Bacilli</taxon>
        <taxon>Bacillales</taxon>
        <taxon>Listeriaceae</taxon>
        <taxon>Listeria</taxon>
    </lineage>
</organism>
<name>A0A842AET0_9LIST</name>
<evidence type="ECO:0000313" key="1">
    <source>
        <dbReference type="EMBL" id="MBC1616439.1"/>
    </source>
</evidence>
<dbReference type="AlphaFoldDB" id="A0A842AET0"/>
<protein>
    <submittedName>
        <fullName evidence="1">Uncharacterized protein</fullName>
    </submittedName>
</protein>